<accession>A0ABW1UU11</accession>
<evidence type="ECO:0000313" key="3">
    <source>
        <dbReference type="EMBL" id="MFC6322445.1"/>
    </source>
</evidence>
<dbReference type="RefSeq" id="WP_125591918.1">
    <property type="nucleotide sequence ID" value="NZ_JBHSSN010000002.1"/>
</dbReference>
<dbReference type="Gene3D" id="3.30.1180.10">
    <property type="match status" value="1"/>
</dbReference>
<evidence type="ECO:0000313" key="4">
    <source>
        <dbReference type="Proteomes" id="UP001596186"/>
    </source>
</evidence>
<dbReference type="NCBIfam" id="TIGR00762">
    <property type="entry name" value="DegV"/>
    <property type="match status" value="1"/>
</dbReference>
<name>A0ABW1UU11_9LACO</name>
<dbReference type="InterPro" id="IPR043168">
    <property type="entry name" value="DegV_C"/>
</dbReference>
<dbReference type="InterPro" id="IPR003797">
    <property type="entry name" value="DegV"/>
</dbReference>
<dbReference type="Proteomes" id="UP001596186">
    <property type="component" value="Unassembled WGS sequence"/>
</dbReference>
<gene>
    <name evidence="3" type="ORF">ACFP1F_01515</name>
</gene>
<dbReference type="SUPFAM" id="SSF82549">
    <property type="entry name" value="DAK1/DegV-like"/>
    <property type="match status" value="1"/>
</dbReference>
<dbReference type="InterPro" id="IPR050270">
    <property type="entry name" value="DegV_domain_contain"/>
</dbReference>
<evidence type="ECO:0000256" key="1">
    <source>
        <dbReference type="ARBA" id="ARBA00003238"/>
    </source>
</evidence>
<proteinExistence type="predicted"/>
<comment type="caution">
    <text evidence="3">The sequence shown here is derived from an EMBL/GenBank/DDBJ whole genome shotgun (WGS) entry which is preliminary data.</text>
</comment>
<dbReference type="PANTHER" id="PTHR33434">
    <property type="entry name" value="DEGV DOMAIN-CONTAINING PROTEIN DR_1986-RELATED"/>
    <property type="match status" value="1"/>
</dbReference>
<keyword evidence="2" id="KW-0446">Lipid-binding</keyword>
<organism evidence="3 4">
    <name type="scientific">Companilactobacillus baiquanensis</name>
    <dbReference type="NCBI Taxonomy" id="2486005"/>
    <lineage>
        <taxon>Bacteria</taxon>
        <taxon>Bacillati</taxon>
        <taxon>Bacillota</taxon>
        <taxon>Bacilli</taxon>
        <taxon>Lactobacillales</taxon>
        <taxon>Lactobacillaceae</taxon>
        <taxon>Companilactobacillus</taxon>
    </lineage>
</organism>
<dbReference type="EMBL" id="JBHSSN010000002">
    <property type="protein sequence ID" value="MFC6322445.1"/>
    <property type="molecule type" value="Genomic_DNA"/>
</dbReference>
<dbReference type="PANTHER" id="PTHR33434:SF3">
    <property type="entry name" value="DEGV DOMAIN-CONTAINING PROTEIN YITS"/>
    <property type="match status" value="1"/>
</dbReference>
<dbReference type="PROSITE" id="PS51482">
    <property type="entry name" value="DEGV"/>
    <property type="match status" value="1"/>
</dbReference>
<dbReference type="Gene3D" id="3.40.50.10170">
    <property type="match status" value="1"/>
</dbReference>
<protein>
    <submittedName>
        <fullName evidence="3">DegV family protein</fullName>
    </submittedName>
</protein>
<keyword evidence="4" id="KW-1185">Reference proteome</keyword>
<comment type="function">
    <text evidence="1">May bind long-chain fatty acids, such as palmitate, and may play a role in lipid transport or fatty acid metabolism.</text>
</comment>
<dbReference type="Pfam" id="PF02645">
    <property type="entry name" value="DegV"/>
    <property type="match status" value="1"/>
</dbReference>
<sequence length="284" mass="30859">MTEKIAVLVDSCCDIPEEYLQKDGVYEIPMQIIYKDKTYLDRVNISAVEVYDDLESEIPKTSLPSGEEIQKTLDKIYNDGYTHIISISISSGLSGTYNFLKVLLDEDGRFTYTSFDTKQVAVAAGLIAVGTKDAIDSGIVYERVLEKTKRMIDNTVVYFCIPTLEYLRAGGRIGLVTSVVGSMLKLAPIITCNSDGIYTTAAKARGMKRGQKMMLDMVSKFIGDHKDYLLAVGHGADEVSGGHMMALLDSKGINGKKEFFGQVGPALGVHTGPGLVGVGVCLLD</sequence>
<reference evidence="4" key="1">
    <citation type="journal article" date="2019" name="Int. J. Syst. Evol. Microbiol.">
        <title>The Global Catalogue of Microorganisms (GCM) 10K type strain sequencing project: providing services to taxonomists for standard genome sequencing and annotation.</title>
        <authorList>
            <consortium name="The Broad Institute Genomics Platform"/>
            <consortium name="The Broad Institute Genome Sequencing Center for Infectious Disease"/>
            <person name="Wu L."/>
            <person name="Ma J."/>
        </authorList>
    </citation>
    <scope>NUCLEOTIDE SEQUENCE [LARGE SCALE GENOMIC DNA]</scope>
    <source>
        <strain evidence="4">CCM 8895</strain>
    </source>
</reference>
<evidence type="ECO:0000256" key="2">
    <source>
        <dbReference type="ARBA" id="ARBA00023121"/>
    </source>
</evidence>